<dbReference type="PANTHER" id="PTHR11596:SF5">
    <property type="entry name" value="ALKALINE PHOSPHATASE"/>
    <property type="match status" value="1"/>
</dbReference>
<feature type="binding site" evidence="3">
    <location>
        <position position="250"/>
    </location>
    <ligand>
        <name>Mg(2+)</name>
        <dbReference type="ChEBI" id="CHEBI:18420"/>
    </ligand>
</feature>
<evidence type="ECO:0000256" key="2">
    <source>
        <dbReference type="PIRSR" id="PIRSR601952-1"/>
    </source>
</evidence>
<feature type="binding site" evidence="3">
    <location>
        <position position="455"/>
    </location>
    <ligand>
        <name>Zn(2+)</name>
        <dbReference type="ChEBI" id="CHEBI:29105"/>
        <label>2</label>
    </ligand>
</feature>
<keyword evidence="1" id="KW-0597">Phosphoprotein</keyword>
<proteinExistence type="inferred from homology"/>
<comment type="caution">
    <text evidence="5">The sequence shown here is derived from an EMBL/GenBank/DDBJ whole genome shotgun (WGS) entry which is preliminary data.</text>
</comment>
<dbReference type="SMART" id="SM00098">
    <property type="entry name" value="alkPPc"/>
    <property type="match status" value="1"/>
</dbReference>
<dbReference type="InterPro" id="IPR017946">
    <property type="entry name" value="PLC-like_Pdiesterase_TIM-brl"/>
</dbReference>
<sequence length="560" mass="61823">MPFWNAFANGATSFEADIFLKDNNLYVAHDLKDIHPSKTLENLYLKPLENVLKPEYQQDKKLILLIDIKSEAVATLARLITTLKAHPAIISNKNIQIIISGNRPKALNYVNYPEYIFFDYQELGTEVASEIWHKIGMVSLNFKRFSEWNGKGRLTHDDEKRVAAVISKAKNTYKPFRFWASPDSKRAWRVLSEMGVDIINTDHPFKCVNYFKSLSERVVISDTFSDVYAPTFKADQKDLPVKNIILLIGDGNGLAQISATTLMNKGQLSLTQLKSIGFIKTQAADDFTTDSAAAGTALATGVKTNNRAIGTDVNGKPLESITELLHKENFSTAVISTDNILGATPASFYAHAIDRSDDSVIAKDLLNSKLNLFIGGGAATFKESTIDARFNILPSISDLNTTTADKVGIFMSEHGMKSIIDGRGNVLAEATKTGLAFLKQKKKPFFVMIEAAKIDHAGHSNDTAGILAESIDFDKAITEALLFADNNPETLVIITADHETSGFSIPQGDVKKHEIEGDFASYDHTAIMVPIFAYGAQSNKFQGVYENNEVFHKILKVLKK</sequence>
<dbReference type="GO" id="GO:0008081">
    <property type="term" value="F:phosphoric diester hydrolase activity"/>
    <property type="evidence" value="ECO:0007669"/>
    <property type="project" value="InterPro"/>
</dbReference>
<comment type="cofactor">
    <cofactor evidence="3">
        <name>Mg(2+)</name>
        <dbReference type="ChEBI" id="CHEBI:18420"/>
    </cofactor>
    <text evidence="3">Binds 1 Mg(2+) ion.</text>
</comment>
<dbReference type="PRINTS" id="PR00113">
    <property type="entry name" value="ALKPHPHTASE"/>
</dbReference>
<dbReference type="GO" id="GO:0046872">
    <property type="term" value="F:metal ion binding"/>
    <property type="evidence" value="ECO:0007669"/>
    <property type="project" value="UniProtKB-KW"/>
</dbReference>
<dbReference type="Gene3D" id="3.20.20.190">
    <property type="entry name" value="Phosphatidylinositol (PI) phosphodiesterase"/>
    <property type="match status" value="1"/>
</dbReference>
<dbReference type="GO" id="GO:0006629">
    <property type="term" value="P:lipid metabolic process"/>
    <property type="evidence" value="ECO:0007669"/>
    <property type="project" value="InterPro"/>
</dbReference>
<keyword evidence="3" id="KW-0862">Zinc</keyword>
<feature type="active site" description="Phosphoserine intermediate" evidence="2">
    <location>
        <position position="291"/>
    </location>
</feature>
<dbReference type="SUPFAM" id="SSF53649">
    <property type="entry name" value="Alkaline phosphatase-like"/>
    <property type="match status" value="1"/>
</dbReference>
<dbReference type="STRING" id="996801.BW723_14650"/>
<dbReference type="Pfam" id="PF00245">
    <property type="entry name" value="Alk_phosphatase"/>
    <property type="match status" value="2"/>
</dbReference>
<evidence type="ECO:0000256" key="4">
    <source>
        <dbReference type="RuleBase" id="RU003946"/>
    </source>
</evidence>
<gene>
    <name evidence="5" type="ORF">LPB301_05720</name>
</gene>
<feature type="binding site" evidence="3">
    <location>
        <position position="498"/>
    </location>
    <ligand>
        <name>Zn(2+)</name>
        <dbReference type="ChEBI" id="CHEBI:29105"/>
        <label>2</label>
    </ligand>
</feature>
<comment type="similarity">
    <text evidence="4">Belongs to the alkaline phosphatase family.</text>
</comment>
<name>A0A1B8U4P0_9FLAO</name>
<dbReference type="Pfam" id="PF13653">
    <property type="entry name" value="GDPD_2"/>
    <property type="match status" value="1"/>
</dbReference>
<keyword evidence="3" id="KW-0479">Metal-binding</keyword>
<comment type="cofactor">
    <cofactor evidence="3">
        <name>Zn(2+)</name>
        <dbReference type="ChEBI" id="CHEBI:29105"/>
    </cofactor>
    <text evidence="3">Binds 2 Zn(2+) ions.</text>
</comment>
<feature type="binding site" evidence="3">
    <location>
        <position position="450"/>
    </location>
    <ligand>
        <name>Mg(2+)</name>
        <dbReference type="ChEBI" id="CHEBI:18420"/>
    </ligand>
</feature>
<dbReference type="GO" id="GO:0004035">
    <property type="term" value="F:alkaline phosphatase activity"/>
    <property type="evidence" value="ECO:0007669"/>
    <property type="project" value="TreeGrafter"/>
</dbReference>
<dbReference type="EMBL" id="LSFL01000012">
    <property type="protein sequence ID" value="OBY66794.1"/>
    <property type="molecule type" value="Genomic_DNA"/>
</dbReference>
<dbReference type="InterPro" id="IPR001952">
    <property type="entry name" value="Alkaline_phosphatase"/>
</dbReference>
<evidence type="ECO:0000256" key="3">
    <source>
        <dbReference type="PIRSR" id="PIRSR601952-2"/>
    </source>
</evidence>
<dbReference type="KEGG" id="prn:BW723_14650"/>
<dbReference type="Proteomes" id="UP000092612">
    <property type="component" value="Unassembled WGS sequence"/>
</dbReference>
<dbReference type="Gene3D" id="3.40.720.10">
    <property type="entry name" value="Alkaline Phosphatase, subunit A"/>
    <property type="match status" value="1"/>
</dbReference>
<reference evidence="6" key="1">
    <citation type="submission" date="2016-02" db="EMBL/GenBank/DDBJ databases">
        <title>Paenibacillus sp. LPB0068, isolated from Crassostrea gigas.</title>
        <authorList>
            <person name="Shin S.-K."/>
            <person name="Yi H."/>
        </authorList>
    </citation>
    <scope>NUCLEOTIDE SEQUENCE [LARGE SCALE GENOMIC DNA]</scope>
    <source>
        <strain evidence="6">KCTC 23969</strain>
    </source>
</reference>
<evidence type="ECO:0000313" key="5">
    <source>
        <dbReference type="EMBL" id="OBY66794.1"/>
    </source>
</evidence>
<feature type="binding site" evidence="3">
    <location>
        <position position="344"/>
    </location>
    <ligand>
        <name>Mg(2+)</name>
        <dbReference type="ChEBI" id="CHEBI:18420"/>
    </ligand>
</feature>
<feature type="binding site" evidence="3">
    <location>
        <position position="459"/>
    </location>
    <ligand>
        <name>Zn(2+)</name>
        <dbReference type="ChEBI" id="CHEBI:29105"/>
        <label>2</label>
    </ligand>
</feature>
<protein>
    <submittedName>
        <fullName evidence="5">Alkaline phosphatase</fullName>
    </submittedName>
</protein>
<feature type="binding site" evidence="3">
    <location>
        <position position="250"/>
    </location>
    <ligand>
        <name>Zn(2+)</name>
        <dbReference type="ChEBI" id="CHEBI:29105"/>
        <label>2</label>
    </ligand>
</feature>
<feature type="binding site" evidence="3">
    <location>
        <position position="497"/>
    </location>
    <ligand>
        <name>Zn(2+)</name>
        <dbReference type="ChEBI" id="CHEBI:29105"/>
        <label>2</label>
    </ligand>
</feature>
<evidence type="ECO:0000313" key="6">
    <source>
        <dbReference type="Proteomes" id="UP000092612"/>
    </source>
</evidence>
<keyword evidence="6" id="KW-1185">Reference proteome</keyword>
<dbReference type="AlphaFoldDB" id="A0A1B8U4P0"/>
<dbReference type="PANTHER" id="PTHR11596">
    <property type="entry name" value="ALKALINE PHOSPHATASE"/>
    <property type="match status" value="1"/>
</dbReference>
<dbReference type="InterPro" id="IPR017850">
    <property type="entry name" value="Alkaline_phosphatase_core_sf"/>
</dbReference>
<dbReference type="CDD" id="cd16012">
    <property type="entry name" value="ALP"/>
    <property type="match status" value="1"/>
</dbReference>
<dbReference type="SUPFAM" id="SSF51695">
    <property type="entry name" value="PLC-like phosphodiesterases"/>
    <property type="match status" value="1"/>
</dbReference>
<evidence type="ECO:0000256" key="1">
    <source>
        <dbReference type="ARBA" id="ARBA00022553"/>
    </source>
</evidence>
<keyword evidence="3" id="KW-0460">Magnesium</keyword>
<organism evidence="5 6">
    <name type="scientific">Polaribacter reichenbachii</name>
    <dbReference type="NCBI Taxonomy" id="996801"/>
    <lineage>
        <taxon>Bacteria</taxon>
        <taxon>Pseudomonadati</taxon>
        <taxon>Bacteroidota</taxon>
        <taxon>Flavobacteriia</taxon>
        <taxon>Flavobacteriales</taxon>
        <taxon>Flavobacteriaceae</taxon>
    </lineage>
</organism>
<accession>A0A1B8U4P0</accession>